<feature type="transmembrane region" description="Helical" evidence="1">
    <location>
        <begin position="365"/>
        <end position="386"/>
    </location>
</feature>
<keyword evidence="1" id="KW-1133">Transmembrane helix</keyword>
<dbReference type="OrthoDB" id="6870757at2"/>
<protein>
    <recommendedName>
        <fullName evidence="4">Oligosaccharide repeat unit polymerase</fullName>
    </recommendedName>
</protein>
<keyword evidence="1" id="KW-0472">Membrane</keyword>
<feature type="transmembrane region" description="Helical" evidence="1">
    <location>
        <begin position="38"/>
        <end position="58"/>
    </location>
</feature>
<sequence>MINIKFLGNPFYCYSLGFSFVLFVYTWSWSYLYPKLDLNILIFIVLSILISVALGRVFQKRFKYSDIKVSSYNLLFTSLIVLGYICEFIYNGGIPLIMIFSGEAHSHYDFGIPTFHVFLQTVSPFYTVYLYHQYVSNKNKLLLFYLIILFVVSILVVNRGSTLMTLMSCFVIYSQKKAYITYRAFAKLTILLFFVFYMFGFIGFARSFKDHEDYLFEIAEAKEEFRDSFIPGEYFWFYLYASSPLANFQNAVNDAVYIRYNLFTFIGSELIPDFITKRIIDPKDDPDKNESGKYLIASFLTVGSMYYDPFRRMGWVGVILIFSTLMGIMTLFSFLIKQNKPYFSTTVSILCTIGLFSTFDNMIRFTGLSFQLIYPLIFGYFGRYYFRIKKVKLVLPKITLKY</sequence>
<feature type="transmembrane region" description="Helical" evidence="1">
    <location>
        <begin position="313"/>
        <end position="335"/>
    </location>
</feature>
<evidence type="ECO:0000313" key="2">
    <source>
        <dbReference type="EMBL" id="AUD05063.1"/>
    </source>
</evidence>
<organism evidence="2 3">
    <name type="scientific">Spirosoma pollinicola</name>
    <dbReference type="NCBI Taxonomy" id="2057025"/>
    <lineage>
        <taxon>Bacteria</taxon>
        <taxon>Pseudomonadati</taxon>
        <taxon>Bacteroidota</taxon>
        <taxon>Cytophagia</taxon>
        <taxon>Cytophagales</taxon>
        <taxon>Cytophagaceae</taxon>
        <taxon>Spirosoma</taxon>
    </lineage>
</organism>
<keyword evidence="1" id="KW-0812">Transmembrane</keyword>
<dbReference type="EMBL" id="CP025096">
    <property type="protein sequence ID" value="AUD05063.1"/>
    <property type="molecule type" value="Genomic_DNA"/>
</dbReference>
<reference evidence="2 3" key="1">
    <citation type="submission" date="2017-11" db="EMBL/GenBank/DDBJ databases">
        <title>Taxonomic description and genome sequences of Spirosoma HA7 sp. nov., isolated from pollen microhabitat of Corylus avellana.</title>
        <authorList>
            <person name="Ambika Manirajan B."/>
            <person name="Suarez C."/>
            <person name="Ratering S."/>
            <person name="Geissler-Plaum R."/>
            <person name="Cardinale M."/>
            <person name="Sylvia S."/>
        </authorList>
    </citation>
    <scope>NUCLEOTIDE SEQUENCE [LARGE SCALE GENOMIC DNA]</scope>
    <source>
        <strain evidence="2 3">HA7</strain>
    </source>
</reference>
<dbReference type="RefSeq" id="WP_100991484.1">
    <property type="nucleotide sequence ID" value="NZ_CP025096.1"/>
</dbReference>
<feature type="transmembrane region" description="Helical" evidence="1">
    <location>
        <begin position="12"/>
        <end position="32"/>
    </location>
</feature>
<evidence type="ECO:0000313" key="3">
    <source>
        <dbReference type="Proteomes" id="UP000232883"/>
    </source>
</evidence>
<evidence type="ECO:0000256" key="1">
    <source>
        <dbReference type="SAM" id="Phobius"/>
    </source>
</evidence>
<dbReference type="KEGG" id="spir:CWM47_26395"/>
<feature type="transmembrane region" description="Helical" evidence="1">
    <location>
        <begin position="143"/>
        <end position="173"/>
    </location>
</feature>
<gene>
    <name evidence="2" type="ORF">CWM47_26395</name>
</gene>
<evidence type="ECO:0008006" key="4">
    <source>
        <dbReference type="Google" id="ProtNLM"/>
    </source>
</evidence>
<name>A0A2K8Z5A6_9BACT</name>
<feature type="transmembrane region" description="Helical" evidence="1">
    <location>
        <begin position="185"/>
        <end position="205"/>
    </location>
</feature>
<proteinExistence type="predicted"/>
<accession>A0A2K8Z5A6</accession>
<dbReference type="AlphaFoldDB" id="A0A2K8Z5A6"/>
<dbReference type="Proteomes" id="UP000232883">
    <property type="component" value="Chromosome"/>
</dbReference>
<keyword evidence="3" id="KW-1185">Reference proteome</keyword>
<feature type="transmembrane region" description="Helical" evidence="1">
    <location>
        <begin position="110"/>
        <end position="131"/>
    </location>
</feature>
<feature type="transmembrane region" description="Helical" evidence="1">
    <location>
        <begin position="70"/>
        <end position="90"/>
    </location>
</feature>